<dbReference type="InterPro" id="IPR036779">
    <property type="entry name" value="LysM_dom_sf"/>
</dbReference>
<gene>
    <name evidence="5" type="ORF">IGS68_10385</name>
</gene>
<organism evidence="5 6">
    <name type="scientific">Skermanella cutis</name>
    <dbReference type="NCBI Taxonomy" id="2775420"/>
    <lineage>
        <taxon>Bacteria</taxon>
        <taxon>Pseudomonadati</taxon>
        <taxon>Pseudomonadota</taxon>
        <taxon>Alphaproteobacteria</taxon>
        <taxon>Rhodospirillales</taxon>
        <taxon>Azospirillaceae</taxon>
        <taxon>Skermanella</taxon>
    </lineage>
</organism>
<feature type="chain" id="PRO_5046484105" evidence="3">
    <location>
        <begin position="22"/>
        <end position="449"/>
    </location>
</feature>
<dbReference type="Gene3D" id="3.10.350.10">
    <property type="entry name" value="LysM domain"/>
    <property type="match status" value="2"/>
</dbReference>
<evidence type="ECO:0000256" key="3">
    <source>
        <dbReference type="SAM" id="SignalP"/>
    </source>
</evidence>
<keyword evidence="3" id="KW-0732">Signal</keyword>
<feature type="region of interest" description="Disordered" evidence="2">
    <location>
        <begin position="417"/>
        <end position="449"/>
    </location>
</feature>
<feature type="compositionally biased region" description="Pro residues" evidence="2">
    <location>
        <begin position="272"/>
        <end position="292"/>
    </location>
</feature>
<dbReference type="Proteomes" id="UP000595197">
    <property type="component" value="Chromosome"/>
</dbReference>
<feature type="domain" description="LysM" evidence="4">
    <location>
        <begin position="88"/>
        <end position="132"/>
    </location>
</feature>
<evidence type="ECO:0000259" key="4">
    <source>
        <dbReference type="PROSITE" id="PS51782"/>
    </source>
</evidence>
<feature type="compositionally biased region" description="Low complexity" evidence="2">
    <location>
        <begin position="153"/>
        <end position="172"/>
    </location>
</feature>
<dbReference type="InterPro" id="IPR011055">
    <property type="entry name" value="Dup_hybrid_motif"/>
</dbReference>
<feature type="region of interest" description="Disordered" evidence="2">
    <location>
        <begin position="153"/>
        <end position="213"/>
    </location>
</feature>
<evidence type="ECO:0000313" key="5">
    <source>
        <dbReference type="EMBL" id="QQP91581.1"/>
    </source>
</evidence>
<feature type="signal peptide" evidence="3">
    <location>
        <begin position="1"/>
        <end position="21"/>
    </location>
</feature>
<dbReference type="Pfam" id="PF01476">
    <property type="entry name" value="LysM"/>
    <property type="match status" value="2"/>
</dbReference>
<feature type="region of interest" description="Disordered" evidence="2">
    <location>
        <begin position="264"/>
        <end position="311"/>
    </location>
</feature>
<accession>A0ABX7BB04</accession>
<evidence type="ECO:0000256" key="1">
    <source>
        <dbReference type="ARBA" id="ARBA00038420"/>
    </source>
</evidence>
<dbReference type="PANTHER" id="PTHR21666">
    <property type="entry name" value="PEPTIDASE-RELATED"/>
    <property type="match status" value="1"/>
</dbReference>
<dbReference type="CDD" id="cd00118">
    <property type="entry name" value="LysM"/>
    <property type="match status" value="2"/>
</dbReference>
<dbReference type="RefSeq" id="WP_201079647.1">
    <property type="nucleotide sequence ID" value="NZ_CP067420.1"/>
</dbReference>
<dbReference type="Pfam" id="PF01551">
    <property type="entry name" value="Peptidase_M23"/>
    <property type="match status" value="1"/>
</dbReference>
<sequence>MGPRKRLALFAALAIAGCTRADAPAPVSIYQEQPVPSAPGMITVARGDNVYEIARRYNVPMREVIELNGLKPPYGLAVGQRLRLPTARFYTVQRGDTISSISRMHRVGLSELARTNGLKEPFAIRVGQQLQLPGGPDTMVAQAPGADVGQRNALAAGRAPDAAPRPTVSAQALPPPPAQPVPQPVPQTQYPPYSPRPGYGAVQSGPLPAPAPEPVPAPPVMAVPAPVQPAPIPVPAPPPNGQVAAVEPPPAPAAARPVPRIPVKPPQAAVPAPAPPPPAAVPAPPAAVPPPSVAAKPPAIETPEPRSSGRFQWPVRGTILSEFGPKPGGLHNDGLNISAPKGTPVVAAENGVVAYAGNELRGFGNLLLIRHADGWMSAYAHLDEMTVDRGATVKRGQKIGTVGSTGNVSSPQLHFELRKSNRAMDPRDHLSGERRVSRDASPDGRPSPG</sequence>
<dbReference type="InterPro" id="IPR016047">
    <property type="entry name" value="M23ase_b-sheet_dom"/>
</dbReference>
<proteinExistence type="inferred from homology"/>
<dbReference type="EMBL" id="CP067420">
    <property type="protein sequence ID" value="QQP91581.1"/>
    <property type="molecule type" value="Genomic_DNA"/>
</dbReference>
<dbReference type="CDD" id="cd12797">
    <property type="entry name" value="M23_peptidase"/>
    <property type="match status" value="1"/>
</dbReference>
<feature type="compositionally biased region" description="Pro residues" evidence="2">
    <location>
        <begin position="173"/>
        <end position="185"/>
    </location>
</feature>
<evidence type="ECO:0000313" key="6">
    <source>
        <dbReference type="Proteomes" id="UP000595197"/>
    </source>
</evidence>
<dbReference type="PROSITE" id="PS51782">
    <property type="entry name" value="LYSM"/>
    <property type="match status" value="2"/>
</dbReference>
<reference evidence="5" key="1">
    <citation type="submission" date="2021-02" db="EMBL/GenBank/DDBJ databases">
        <title>Skermanella TT6 skin isolate.</title>
        <authorList>
            <person name="Lee K."/>
            <person name="Ganzorig M."/>
        </authorList>
    </citation>
    <scope>NUCLEOTIDE SEQUENCE</scope>
    <source>
        <strain evidence="5">TT6</strain>
    </source>
</reference>
<dbReference type="SMART" id="SM00257">
    <property type="entry name" value="LysM"/>
    <property type="match status" value="2"/>
</dbReference>
<dbReference type="SUPFAM" id="SSF51261">
    <property type="entry name" value="Duplicated hybrid motif"/>
    <property type="match status" value="1"/>
</dbReference>
<name>A0ABX7BB04_9PROT</name>
<dbReference type="InterPro" id="IPR018392">
    <property type="entry name" value="LysM"/>
</dbReference>
<keyword evidence="6" id="KW-1185">Reference proteome</keyword>
<dbReference type="SUPFAM" id="SSF54106">
    <property type="entry name" value="LysM domain"/>
    <property type="match status" value="2"/>
</dbReference>
<dbReference type="PROSITE" id="PS51257">
    <property type="entry name" value="PROKAR_LIPOPROTEIN"/>
    <property type="match status" value="1"/>
</dbReference>
<dbReference type="InterPro" id="IPR050570">
    <property type="entry name" value="Cell_wall_metabolism_enzyme"/>
</dbReference>
<feature type="compositionally biased region" description="Basic and acidic residues" evidence="2">
    <location>
        <begin position="417"/>
        <end position="442"/>
    </location>
</feature>
<feature type="domain" description="LysM" evidence="4">
    <location>
        <begin position="40"/>
        <end position="84"/>
    </location>
</feature>
<dbReference type="Gene3D" id="2.70.70.10">
    <property type="entry name" value="Glucose Permease (Domain IIA)"/>
    <property type="match status" value="1"/>
</dbReference>
<comment type="similarity">
    <text evidence="1">Belongs to the E.coli NlpD/Haemophilus LppB family.</text>
</comment>
<dbReference type="PANTHER" id="PTHR21666:SF263">
    <property type="entry name" value="MUREIN HYDROLASE ACTIVATOR NLPD"/>
    <property type="match status" value="1"/>
</dbReference>
<protein>
    <submittedName>
        <fullName evidence="5">Peptidoglycan DD-metalloendopeptidase family protein</fullName>
    </submittedName>
</protein>
<evidence type="ECO:0000256" key="2">
    <source>
        <dbReference type="SAM" id="MobiDB-lite"/>
    </source>
</evidence>